<comment type="caution">
    <text evidence="3">The sequence shown here is derived from an EMBL/GenBank/DDBJ whole genome shotgun (WGS) entry which is preliminary data.</text>
</comment>
<gene>
    <name evidence="3" type="ORF">BDN70DRAFT_901301</name>
</gene>
<feature type="compositionally biased region" description="Basic and acidic residues" evidence="1">
    <location>
        <begin position="316"/>
        <end position="325"/>
    </location>
</feature>
<feature type="compositionally biased region" description="Basic residues" evidence="1">
    <location>
        <begin position="298"/>
        <end position="315"/>
    </location>
</feature>
<feature type="region of interest" description="Disordered" evidence="1">
    <location>
        <begin position="33"/>
        <end position="90"/>
    </location>
</feature>
<feature type="region of interest" description="Disordered" evidence="1">
    <location>
        <begin position="242"/>
        <end position="325"/>
    </location>
</feature>
<organism evidence="3 4">
    <name type="scientific">Pholiota conissans</name>
    <dbReference type="NCBI Taxonomy" id="109636"/>
    <lineage>
        <taxon>Eukaryota</taxon>
        <taxon>Fungi</taxon>
        <taxon>Dikarya</taxon>
        <taxon>Basidiomycota</taxon>
        <taxon>Agaricomycotina</taxon>
        <taxon>Agaricomycetes</taxon>
        <taxon>Agaricomycetidae</taxon>
        <taxon>Agaricales</taxon>
        <taxon>Agaricineae</taxon>
        <taxon>Strophariaceae</taxon>
        <taxon>Pholiota</taxon>
    </lineage>
</organism>
<proteinExistence type="predicted"/>
<feature type="transmembrane region" description="Helical" evidence="2">
    <location>
        <begin position="220"/>
        <end position="239"/>
    </location>
</feature>
<keyword evidence="2" id="KW-0472">Membrane</keyword>
<accession>A0A9P5YLI8</accession>
<feature type="compositionally biased region" description="Basic and acidic residues" evidence="1">
    <location>
        <begin position="268"/>
        <end position="297"/>
    </location>
</feature>
<dbReference type="Proteomes" id="UP000807469">
    <property type="component" value="Unassembled WGS sequence"/>
</dbReference>
<keyword evidence="4" id="KW-1185">Reference proteome</keyword>
<keyword evidence="2" id="KW-0812">Transmembrane</keyword>
<keyword evidence="2" id="KW-1133">Transmembrane helix</keyword>
<sequence length="365" mass="41526">MHSRPIVNYALTLVEILKVPNQELNEYMSVKLRQSHGGSGEGEKPNKRQNKKKRMKRREWGEMGPPKRRRSENERMSRLRSTKSGPGNIQILNAPADTVVADVFVAQPRNIRHSLSSTPNPPLSLLSRFCFGVKIRGFNERKGVRLSSSSDDLSQPDTIQHHELGPKALLFITCFTDTTGPHVLPFPFFPCKLPLKFEGMMEISSSHRWMDYAPKEGIKALLFGPIAYALTFLALGFSSRESGKKKGRRSMRMGGPGDGQRGELMVKASERRREKRRGCVIDDEGTREVSEDGFPKGERKKARRKKKERRKAKRQRAGDEEDGKRTYRANYLLRLRVQSLKRQVPPAAFSSTSCLKSDSDYRILL</sequence>
<dbReference type="EMBL" id="MU155673">
    <property type="protein sequence ID" value="KAF9471514.1"/>
    <property type="molecule type" value="Genomic_DNA"/>
</dbReference>
<evidence type="ECO:0000313" key="4">
    <source>
        <dbReference type="Proteomes" id="UP000807469"/>
    </source>
</evidence>
<protein>
    <submittedName>
        <fullName evidence="3">Uncharacterized protein</fullName>
    </submittedName>
</protein>
<reference evidence="3" key="1">
    <citation type="submission" date="2020-11" db="EMBL/GenBank/DDBJ databases">
        <authorList>
            <consortium name="DOE Joint Genome Institute"/>
            <person name="Ahrendt S."/>
            <person name="Riley R."/>
            <person name="Andreopoulos W."/>
            <person name="Labutti K."/>
            <person name="Pangilinan J."/>
            <person name="Ruiz-Duenas F.J."/>
            <person name="Barrasa J.M."/>
            <person name="Sanchez-Garcia M."/>
            <person name="Camarero S."/>
            <person name="Miyauchi S."/>
            <person name="Serrano A."/>
            <person name="Linde D."/>
            <person name="Babiker R."/>
            <person name="Drula E."/>
            <person name="Ayuso-Fernandez I."/>
            <person name="Pacheco R."/>
            <person name="Padilla G."/>
            <person name="Ferreira P."/>
            <person name="Barriuso J."/>
            <person name="Kellner H."/>
            <person name="Castanera R."/>
            <person name="Alfaro M."/>
            <person name="Ramirez L."/>
            <person name="Pisabarro A.G."/>
            <person name="Kuo A."/>
            <person name="Tritt A."/>
            <person name="Lipzen A."/>
            <person name="He G."/>
            <person name="Yan M."/>
            <person name="Ng V."/>
            <person name="Cullen D."/>
            <person name="Martin F."/>
            <person name="Rosso M.-N."/>
            <person name="Henrissat B."/>
            <person name="Hibbett D."/>
            <person name="Martinez A.T."/>
            <person name="Grigoriev I.V."/>
        </authorList>
    </citation>
    <scope>NUCLEOTIDE SEQUENCE</scope>
    <source>
        <strain evidence="3">CIRM-BRFM 674</strain>
    </source>
</reference>
<evidence type="ECO:0000256" key="1">
    <source>
        <dbReference type="SAM" id="MobiDB-lite"/>
    </source>
</evidence>
<name>A0A9P5YLI8_9AGAR</name>
<dbReference type="AlphaFoldDB" id="A0A9P5YLI8"/>
<feature type="compositionally biased region" description="Basic residues" evidence="1">
    <location>
        <begin position="47"/>
        <end position="57"/>
    </location>
</feature>
<evidence type="ECO:0000256" key="2">
    <source>
        <dbReference type="SAM" id="Phobius"/>
    </source>
</evidence>
<evidence type="ECO:0000313" key="3">
    <source>
        <dbReference type="EMBL" id="KAF9471514.1"/>
    </source>
</evidence>